<protein>
    <submittedName>
        <fullName evidence="1">Uncharacterized protein</fullName>
    </submittedName>
</protein>
<evidence type="ECO:0000313" key="1">
    <source>
        <dbReference type="EMBL" id="GER94390.1"/>
    </source>
</evidence>
<dbReference type="AlphaFoldDB" id="A0A5J4L667"/>
<name>A0A5J4L667_9ZZZZ</name>
<gene>
    <name evidence="1" type="ORF">A45J_2151</name>
</gene>
<organism evidence="1">
    <name type="scientific">hot springs metagenome</name>
    <dbReference type="NCBI Taxonomy" id="433727"/>
    <lineage>
        <taxon>unclassified sequences</taxon>
        <taxon>metagenomes</taxon>
        <taxon>ecological metagenomes</taxon>
    </lineage>
</organism>
<reference evidence="1" key="1">
    <citation type="submission" date="2019-10" db="EMBL/GenBank/DDBJ databases">
        <title>Metagenomic sequencing of thiosulfate-disproportionating enrichment culture.</title>
        <authorList>
            <person name="Umezawa K."/>
            <person name="Kojima H."/>
            <person name="Fukui M."/>
        </authorList>
    </citation>
    <scope>NUCLEOTIDE SEQUENCE</scope>
    <source>
        <strain evidence="1">45J</strain>
    </source>
</reference>
<sequence>MAAVSINPGINASTWGGRKNLVLITKLRSSSACPPWPLFSKHTCSLIN</sequence>
<comment type="caution">
    <text evidence="1">The sequence shown here is derived from an EMBL/GenBank/DDBJ whole genome shotgun (WGS) entry which is preliminary data.</text>
</comment>
<accession>A0A5J4L667</accession>
<dbReference type="EMBL" id="BLAB01000001">
    <property type="protein sequence ID" value="GER94390.1"/>
    <property type="molecule type" value="Genomic_DNA"/>
</dbReference>
<proteinExistence type="predicted"/>